<feature type="non-terminal residue" evidence="3">
    <location>
        <position position="1"/>
    </location>
</feature>
<feature type="compositionally biased region" description="Polar residues" evidence="2">
    <location>
        <begin position="143"/>
        <end position="155"/>
    </location>
</feature>
<feature type="compositionally biased region" description="Polar residues" evidence="2">
    <location>
        <begin position="561"/>
        <end position="577"/>
    </location>
</feature>
<name>A0A564Y8M7_HYMDI</name>
<evidence type="ECO:0000313" key="3">
    <source>
        <dbReference type="EMBL" id="VUZ43631.1"/>
    </source>
</evidence>
<feature type="compositionally biased region" description="Acidic residues" evidence="2">
    <location>
        <begin position="368"/>
        <end position="378"/>
    </location>
</feature>
<feature type="region of interest" description="Disordered" evidence="2">
    <location>
        <begin position="143"/>
        <end position="533"/>
    </location>
</feature>
<keyword evidence="1" id="KW-0175">Coiled coil</keyword>
<protein>
    <submittedName>
        <fullName evidence="3">Uncharacterized protein</fullName>
    </submittedName>
</protein>
<dbReference type="AlphaFoldDB" id="A0A564Y8M7"/>
<keyword evidence="4" id="KW-1185">Reference proteome</keyword>
<gene>
    <name evidence="3" type="ORF">WMSIL1_LOCUS3544</name>
</gene>
<evidence type="ECO:0000256" key="1">
    <source>
        <dbReference type="SAM" id="Coils"/>
    </source>
</evidence>
<feature type="compositionally biased region" description="Low complexity" evidence="2">
    <location>
        <begin position="510"/>
        <end position="525"/>
    </location>
</feature>
<feature type="compositionally biased region" description="Polar residues" evidence="2">
    <location>
        <begin position="342"/>
        <end position="351"/>
    </location>
</feature>
<sequence length="577" mass="63289">ETIENYRKLINDGNAFRDELRNELKLARKSASIARANLEEERRNQNRASAPVNPPVSVDTNRWLDVYKEENAKLRESVRVLTEKEINLASIIGRIKDHVEEEVERLIQSKGRKMERTFSGPWFMGLVGLLGVPCPSTLEYYLTTPSSPRPHSSAITKDDHRSRRRSRSITPEERPSSTLENILKDLEEFKTGNQSSQASAAKRSKQQRKRTPSPFQKSTSRKRGREEMKRTTRGGGGRLSLSSSSDLSIEEEVAVAKKPKRGRRKEAKISESHSSAVNISKKSTTAAASLNPSVTDSNKSTISSPKTEKRILRLSESATESDFEDVLPSMQQDSVDLDEVNTPVNTASPVAQRTEGGLSPVDTFFANLDEDSPDEDEPEASKSHPANKQKSKEGEKSTPKSTSPQKSLFSDLATLTNSDTGESNEKEKLDSVQKTSSDSPKFLVIDENLDFGGLKEREEPSSHLISELKNSGEQKSAENTIASKSNENLPTENTKIGSTPALPQFLANGSSKSATESESSKPTSPVKDLSKDITGSKLFGFSGLSTQSISSEANEPKKTQIVVSDSSAESATNGVSR</sequence>
<feature type="compositionally biased region" description="Basic residues" evidence="2">
    <location>
        <begin position="202"/>
        <end position="211"/>
    </location>
</feature>
<feature type="coiled-coil region" evidence="1">
    <location>
        <begin position="17"/>
        <end position="84"/>
    </location>
</feature>
<feature type="compositionally biased region" description="Polar residues" evidence="2">
    <location>
        <begin position="272"/>
        <end position="305"/>
    </location>
</feature>
<organism evidence="3 4">
    <name type="scientific">Hymenolepis diminuta</name>
    <name type="common">Rat tapeworm</name>
    <dbReference type="NCBI Taxonomy" id="6216"/>
    <lineage>
        <taxon>Eukaryota</taxon>
        <taxon>Metazoa</taxon>
        <taxon>Spiralia</taxon>
        <taxon>Lophotrochozoa</taxon>
        <taxon>Platyhelminthes</taxon>
        <taxon>Cestoda</taxon>
        <taxon>Eucestoda</taxon>
        <taxon>Cyclophyllidea</taxon>
        <taxon>Hymenolepididae</taxon>
        <taxon>Hymenolepis</taxon>
    </lineage>
</organism>
<feature type="compositionally biased region" description="Basic residues" evidence="2">
    <location>
        <begin position="257"/>
        <end position="266"/>
    </location>
</feature>
<feature type="region of interest" description="Disordered" evidence="2">
    <location>
        <begin position="547"/>
        <end position="577"/>
    </location>
</feature>
<proteinExistence type="predicted"/>
<dbReference type="Proteomes" id="UP000321570">
    <property type="component" value="Unassembled WGS sequence"/>
</dbReference>
<evidence type="ECO:0000313" key="4">
    <source>
        <dbReference type="Proteomes" id="UP000321570"/>
    </source>
</evidence>
<dbReference type="EMBL" id="CABIJS010000111">
    <property type="protein sequence ID" value="VUZ43631.1"/>
    <property type="molecule type" value="Genomic_DNA"/>
</dbReference>
<feature type="compositionally biased region" description="Polar residues" evidence="2">
    <location>
        <begin position="477"/>
        <end position="497"/>
    </location>
</feature>
<accession>A0A564Y8M7</accession>
<evidence type="ECO:0000256" key="2">
    <source>
        <dbReference type="SAM" id="MobiDB-lite"/>
    </source>
</evidence>
<reference evidence="3 4" key="1">
    <citation type="submission" date="2019-07" db="EMBL/GenBank/DDBJ databases">
        <authorList>
            <person name="Jastrzebski P J."/>
            <person name="Paukszto L."/>
            <person name="Jastrzebski P J."/>
        </authorList>
    </citation>
    <scope>NUCLEOTIDE SEQUENCE [LARGE SCALE GENOMIC DNA]</scope>
    <source>
        <strain evidence="3 4">WMS-il1</strain>
    </source>
</reference>
<feature type="non-terminal residue" evidence="3">
    <location>
        <position position="577"/>
    </location>
</feature>